<keyword evidence="3" id="KW-1185">Reference proteome</keyword>
<dbReference type="PANTHER" id="PTHR10625">
    <property type="entry name" value="HISTONE DEACETYLASE HDAC1-RELATED"/>
    <property type="match status" value="1"/>
</dbReference>
<dbReference type="AlphaFoldDB" id="A0ABD3USP1"/>
<name>A0ABD3USP1_SINWO</name>
<dbReference type="InterPro" id="IPR023696">
    <property type="entry name" value="Ureohydrolase_dom_sf"/>
</dbReference>
<dbReference type="InterPro" id="IPR023801">
    <property type="entry name" value="His_deacetylse_dom"/>
</dbReference>
<protein>
    <recommendedName>
        <fullName evidence="1">Histone deacetylase domain-containing protein</fullName>
    </recommendedName>
</protein>
<dbReference type="EMBL" id="JBJQND010000015">
    <property type="protein sequence ID" value="KAL3852512.1"/>
    <property type="molecule type" value="Genomic_DNA"/>
</dbReference>
<dbReference type="Proteomes" id="UP001634394">
    <property type="component" value="Unassembled WGS sequence"/>
</dbReference>
<reference evidence="2 3" key="1">
    <citation type="submission" date="2024-11" db="EMBL/GenBank/DDBJ databases">
        <title>Chromosome-level genome assembly of the freshwater bivalve Anodonta woodiana.</title>
        <authorList>
            <person name="Chen X."/>
        </authorList>
    </citation>
    <scope>NUCLEOTIDE SEQUENCE [LARGE SCALE GENOMIC DNA]</scope>
    <source>
        <strain evidence="2">MN2024</strain>
        <tissue evidence="2">Gills</tissue>
    </source>
</reference>
<dbReference type="SUPFAM" id="SSF52768">
    <property type="entry name" value="Arginase/deacetylase"/>
    <property type="match status" value="1"/>
</dbReference>
<gene>
    <name evidence="2" type="ORF">ACJMK2_016141</name>
</gene>
<feature type="domain" description="Histone deacetylase" evidence="1">
    <location>
        <begin position="1"/>
        <end position="52"/>
    </location>
</feature>
<evidence type="ECO:0000313" key="3">
    <source>
        <dbReference type="Proteomes" id="UP001634394"/>
    </source>
</evidence>
<dbReference type="InterPro" id="IPR037138">
    <property type="entry name" value="His_deacetylse_dom_sf"/>
</dbReference>
<proteinExistence type="predicted"/>
<dbReference type="PANTHER" id="PTHR10625:SF38">
    <property type="entry name" value="HISTONE DEACETYLASE 6, ISOFORM G"/>
    <property type="match status" value="1"/>
</dbReference>
<sequence>FAPELVLVSAGFDAALGDPLGNYDVSPVGYAHMTHMLSSLANGKVVLVLEVGKQYFNFTNF</sequence>
<comment type="caution">
    <text evidence="2">The sequence shown here is derived from an EMBL/GenBank/DDBJ whole genome shotgun (WGS) entry which is preliminary data.</text>
</comment>
<dbReference type="Pfam" id="PF00850">
    <property type="entry name" value="Hist_deacetyl"/>
    <property type="match status" value="1"/>
</dbReference>
<feature type="non-terminal residue" evidence="2">
    <location>
        <position position="1"/>
    </location>
</feature>
<accession>A0ABD3USP1</accession>
<evidence type="ECO:0000259" key="1">
    <source>
        <dbReference type="Pfam" id="PF00850"/>
    </source>
</evidence>
<evidence type="ECO:0000313" key="2">
    <source>
        <dbReference type="EMBL" id="KAL3852512.1"/>
    </source>
</evidence>
<dbReference type="Gene3D" id="3.40.800.20">
    <property type="entry name" value="Histone deacetylase domain"/>
    <property type="match status" value="1"/>
</dbReference>
<organism evidence="2 3">
    <name type="scientific">Sinanodonta woodiana</name>
    <name type="common">Chinese pond mussel</name>
    <name type="synonym">Anodonta woodiana</name>
    <dbReference type="NCBI Taxonomy" id="1069815"/>
    <lineage>
        <taxon>Eukaryota</taxon>
        <taxon>Metazoa</taxon>
        <taxon>Spiralia</taxon>
        <taxon>Lophotrochozoa</taxon>
        <taxon>Mollusca</taxon>
        <taxon>Bivalvia</taxon>
        <taxon>Autobranchia</taxon>
        <taxon>Heteroconchia</taxon>
        <taxon>Palaeoheterodonta</taxon>
        <taxon>Unionida</taxon>
        <taxon>Unionoidea</taxon>
        <taxon>Unionidae</taxon>
        <taxon>Unioninae</taxon>
        <taxon>Sinanodonta</taxon>
    </lineage>
</organism>